<keyword evidence="2" id="KW-0472">Membrane</keyword>
<proteinExistence type="predicted"/>
<feature type="transmembrane region" description="Helical" evidence="2">
    <location>
        <begin position="39"/>
        <end position="59"/>
    </location>
</feature>
<sequence>MSKSFFSDKHFQRWLFLFAGGAFGLSLLKNLFLEQHPGILFYMLELLSFVFFLLAFYLSDRNHQVLHGRLNETHLQKEREVLQLKEKIDELKSTVDRYEAIQNEATRFASYQDKIVKKLLDSKKVRGDKHHFLFLLSELFHGMAAVLYKKEELKDLFVVEESYGLPEDYSPVPFHAGEGLHGQSVVDGKAIQIEELPEDYVEVNSGLGKSGQYFLYMLPVIKENNCYALIEIMTFRETEVQRLWPGIMEQLVDHGIL</sequence>
<gene>
    <name evidence="3" type="ORF">DDZ16_10360</name>
</gene>
<comment type="caution">
    <text evidence="3">The sequence shown here is derived from an EMBL/GenBank/DDBJ whole genome shotgun (WGS) entry which is preliminary data.</text>
</comment>
<dbReference type="SUPFAM" id="SSF55781">
    <property type="entry name" value="GAF domain-like"/>
    <property type="match status" value="1"/>
</dbReference>
<dbReference type="EMBL" id="QEWP01000007">
    <property type="protein sequence ID" value="PWD99402.1"/>
    <property type="molecule type" value="Genomic_DNA"/>
</dbReference>
<feature type="coiled-coil region" evidence="1">
    <location>
        <begin position="74"/>
        <end position="104"/>
    </location>
</feature>
<protein>
    <submittedName>
        <fullName evidence="3">GAF domain-containing protein</fullName>
    </submittedName>
</protein>
<dbReference type="RefSeq" id="WP_109264386.1">
    <property type="nucleotide sequence ID" value="NZ_QEWP01000007.1"/>
</dbReference>
<keyword evidence="2" id="KW-1133">Transmembrane helix</keyword>
<organism evidence="3 4">
    <name type="scientific">Marinilabilia rubra</name>
    <dbReference type="NCBI Taxonomy" id="2162893"/>
    <lineage>
        <taxon>Bacteria</taxon>
        <taxon>Pseudomonadati</taxon>
        <taxon>Bacteroidota</taxon>
        <taxon>Bacteroidia</taxon>
        <taxon>Marinilabiliales</taxon>
        <taxon>Marinilabiliaceae</taxon>
        <taxon>Marinilabilia</taxon>
    </lineage>
</organism>
<feature type="transmembrane region" description="Helical" evidence="2">
    <location>
        <begin position="12"/>
        <end position="33"/>
    </location>
</feature>
<dbReference type="AlphaFoldDB" id="A0A2U2B8N1"/>
<dbReference type="Proteomes" id="UP000244956">
    <property type="component" value="Unassembled WGS sequence"/>
</dbReference>
<reference evidence="3 4" key="1">
    <citation type="submission" date="2018-05" db="EMBL/GenBank/DDBJ databases">
        <title>Marinilabilia rubrum sp. nov., isolated from saltern sediment.</title>
        <authorList>
            <person name="Zhang R."/>
        </authorList>
    </citation>
    <scope>NUCLEOTIDE SEQUENCE [LARGE SCALE GENOMIC DNA]</scope>
    <source>
        <strain evidence="3 4">WTE16</strain>
    </source>
</reference>
<evidence type="ECO:0000256" key="2">
    <source>
        <dbReference type="SAM" id="Phobius"/>
    </source>
</evidence>
<evidence type="ECO:0000313" key="3">
    <source>
        <dbReference type="EMBL" id="PWD99402.1"/>
    </source>
</evidence>
<accession>A0A2U2B8N1</accession>
<keyword evidence="2" id="KW-0812">Transmembrane</keyword>
<keyword evidence="1" id="KW-0175">Coiled coil</keyword>
<dbReference type="OrthoDB" id="1120896at2"/>
<name>A0A2U2B8N1_9BACT</name>
<evidence type="ECO:0000256" key="1">
    <source>
        <dbReference type="SAM" id="Coils"/>
    </source>
</evidence>
<evidence type="ECO:0000313" key="4">
    <source>
        <dbReference type="Proteomes" id="UP000244956"/>
    </source>
</evidence>
<keyword evidence="4" id="KW-1185">Reference proteome</keyword>